<dbReference type="Proteomes" id="UP000279833">
    <property type="component" value="Unassembled WGS sequence"/>
</dbReference>
<evidence type="ECO:0000313" key="4">
    <source>
        <dbReference type="WBParaSite" id="SCUD_0002263501-mRNA-1"/>
    </source>
</evidence>
<protein>
    <submittedName>
        <fullName evidence="4">Mediator complex subunit 9</fullName>
    </submittedName>
</protein>
<name>A0A183L5L6_9TREM</name>
<feature type="region of interest" description="Disordered" evidence="1">
    <location>
        <begin position="37"/>
        <end position="70"/>
    </location>
</feature>
<accession>A0A183L5L6</accession>
<reference evidence="2 3" key="2">
    <citation type="submission" date="2018-11" db="EMBL/GenBank/DDBJ databases">
        <authorList>
            <consortium name="Pathogen Informatics"/>
        </authorList>
    </citation>
    <scope>NUCLEOTIDE SEQUENCE [LARGE SCALE GENOMIC DNA]</scope>
    <source>
        <strain evidence="2">Dakar</strain>
        <strain evidence="3">Dakar, Senegal</strain>
    </source>
</reference>
<proteinExistence type="predicted"/>
<feature type="compositionally biased region" description="Low complexity" evidence="1">
    <location>
        <begin position="41"/>
        <end position="54"/>
    </location>
</feature>
<sequence length="199" mass="21763">MISRNQEFPDTTILSNLSSSATTLINTHVTCKNDSADRLITNDNTGTTNSDNNTPLSTSTTEFPTTDSSTILSPTPTPTIATVSNAVQVDIAKLEVWMHQSKEQLSQFSIINDPNDLKKLENVIKVISDKIIENRPILAAIDTCSAVSITGQPILDTEALLTKAHFADLESAVAAERERLMAAIYHLDDFKSKFIIDKN</sequence>
<reference evidence="4" key="1">
    <citation type="submission" date="2016-06" db="UniProtKB">
        <authorList>
            <consortium name="WormBaseParasite"/>
        </authorList>
    </citation>
    <scope>IDENTIFICATION</scope>
</reference>
<evidence type="ECO:0000313" key="2">
    <source>
        <dbReference type="EMBL" id="VDP79595.1"/>
    </source>
</evidence>
<evidence type="ECO:0000313" key="3">
    <source>
        <dbReference type="Proteomes" id="UP000279833"/>
    </source>
</evidence>
<dbReference type="STRING" id="6186.A0A183L5L6"/>
<gene>
    <name evidence="2" type="ORF">SCUD_LOCUS22632</name>
</gene>
<keyword evidence="3" id="KW-1185">Reference proteome</keyword>
<dbReference type="EMBL" id="UZAK01050094">
    <property type="protein sequence ID" value="VDP79595.1"/>
    <property type="molecule type" value="Genomic_DNA"/>
</dbReference>
<evidence type="ECO:0000256" key="1">
    <source>
        <dbReference type="SAM" id="MobiDB-lite"/>
    </source>
</evidence>
<dbReference type="AlphaFoldDB" id="A0A183L5L6"/>
<dbReference type="WBParaSite" id="SCUD_0002263501-mRNA-1">
    <property type="protein sequence ID" value="SCUD_0002263501-mRNA-1"/>
    <property type="gene ID" value="SCUD_0002263501"/>
</dbReference>
<organism evidence="4">
    <name type="scientific">Schistosoma curassoni</name>
    <dbReference type="NCBI Taxonomy" id="6186"/>
    <lineage>
        <taxon>Eukaryota</taxon>
        <taxon>Metazoa</taxon>
        <taxon>Spiralia</taxon>
        <taxon>Lophotrochozoa</taxon>
        <taxon>Platyhelminthes</taxon>
        <taxon>Trematoda</taxon>
        <taxon>Digenea</taxon>
        <taxon>Strigeidida</taxon>
        <taxon>Schistosomatoidea</taxon>
        <taxon>Schistosomatidae</taxon>
        <taxon>Schistosoma</taxon>
    </lineage>
</organism>